<organism evidence="9 10">
    <name type="scientific">Oscillochloris trichoides DG-6</name>
    <dbReference type="NCBI Taxonomy" id="765420"/>
    <lineage>
        <taxon>Bacteria</taxon>
        <taxon>Bacillati</taxon>
        <taxon>Chloroflexota</taxon>
        <taxon>Chloroflexia</taxon>
        <taxon>Chloroflexales</taxon>
        <taxon>Chloroflexineae</taxon>
        <taxon>Oscillochloridaceae</taxon>
        <taxon>Oscillochloris</taxon>
    </lineage>
</organism>
<dbReference type="GO" id="GO:0005829">
    <property type="term" value="C:cytosol"/>
    <property type="evidence" value="ECO:0007669"/>
    <property type="project" value="TreeGrafter"/>
</dbReference>
<comment type="similarity">
    <text evidence="3 8">Belongs to the methylenetetrahydrofolate reductase family.</text>
</comment>
<keyword evidence="10" id="KW-1185">Reference proteome</keyword>
<reference evidence="9 10" key="1">
    <citation type="journal article" date="2011" name="J. Bacteriol.">
        <title>Draft genome sequence of the anoxygenic filamentous phototrophic bacterium Oscillochloris trichoides subsp. DG-6.</title>
        <authorList>
            <person name="Kuznetsov B.B."/>
            <person name="Ivanovsky R.N."/>
            <person name="Keppen O.I."/>
            <person name="Sukhacheva M.V."/>
            <person name="Bumazhkin B.K."/>
            <person name="Patutina E.O."/>
            <person name="Beletsky A.V."/>
            <person name="Mardanov A.V."/>
            <person name="Baslerov R.V."/>
            <person name="Panteleeva A.N."/>
            <person name="Kolganova T.V."/>
            <person name="Ravin N.V."/>
            <person name="Skryabin K.G."/>
        </authorList>
    </citation>
    <scope>NUCLEOTIDE SEQUENCE [LARGE SCALE GENOMIC DNA]</scope>
    <source>
        <strain evidence="9 10">DG-6</strain>
    </source>
</reference>
<dbReference type="UniPathway" id="UPA00193"/>
<evidence type="ECO:0000256" key="5">
    <source>
        <dbReference type="ARBA" id="ARBA00022827"/>
    </source>
</evidence>
<dbReference type="InterPro" id="IPR029041">
    <property type="entry name" value="FAD-linked_oxidoreductase-like"/>
</dbReference>
<dbReference type="GO" id="GO:0035999">
    <property type="term" value="P:tetrahydrofolate interconversion"/>
    <property type="evidence" value="ECO:0007669"/>
    <property type="project" value="UniProtKB-UniPathway"/>
</dbReference>
<dbReference type="Gene3D" id="3.20.20.220">
    <property type="match status" value="1"/>
</dbReference>
<dbReference type="SUPFAM" id="SSF51730">
    <property type="entry name" value="FAD-linked oxidoreductase"/>
    <property type="match status" value="1"/>
</dbReference>
<dbReference type="AlphaFoldDB" id="E1IIH7"/>
<dbReference type="Proteomes" id="UP000054010">
    <property type="component" value="Unassembled WGS sequence"/>
</dbReference>
<evidence type="ECO:0000256" key="7">
    <source>
        <dbReference type="ARBA" id="ARBA00048628"/>
    </source>
</evidence>
<comment type="cofactor">
    <cofactor evidence="1 8">
        <name>FAD</name>
        <dbReference type="ChEBI" id="CHEBI:57692"/>
    </cofactor>
</comment>
<protein>
    <recommendedName>
        <fullName evidence="8">Methylenetetrahydrofolate reductase</fullName>
    </recommendedName>
</protein>
<dbReference type="Pfam" id="PF02219">
    <property type="entry name" value="MTHFR"/>
    <property type="match status" value="1"/>
</dbReference>
<dbReference type="CDD" id="cd00537">
    <property type="entry name" value="MTHFR"/>
    <property type="match status" value="1"/>
</dbReference>
<name>E1IIH7_9CHLR</name>
<evidence type="ECO:0000256" key="8">
    <source>
        <dbReference type="RuleBase" id="RU003862"/>
    </source>
</evidence>
<dbReference type="EMBL" id="ADVR01000133">
    <property type="protein sequence ID" value="EFO79052.1"/>
    <property type="molecule type" value="Genomic_DNA"/>
</dbReference>
<dbReference type="PANTHER" id="PTHR45754">
    <property type="entry name" value="METHYLENETETRAHYDROFOLATE REDUCTASE"/>
    <property type="match status" value="1"/>
</dbReference>
<dbReference type="HOGENOM" id="CLU_057297_2_0_0"/>
<dbReference type="GO" id="GO:0009086">
    <property type="term" value="P:methionine biosynthetic process"/>
    <property type="evidence" value="ECO:0007669"/>
    <property type="project" value="TreeGrafter"/>
</dbReference>
<proteinExistence type="inferred from homology"/>
<evidence type="ECO:0000256" key="6">
    <source>
        <dbReference type="ARBA" id="ARBA00023002"/>
    </source>
</evidence>
<evidence type="ECO:0000256" key="1">
    <source>
        <dbReference type="ARBA" id="ARBA00001974"/>
    </source>
</evidence>
<gene>
    <name evidence="9" type="ORF">OSCT_3128</name>
</gene>
<sequence>MIYSNLQRRLAAGQIVVTGEMAPPKGGDPTRLLQLAQAMQPSVDAINLTDNQRGVARMSSLGAAAILRQAGIEPIMQMTCQHRNRIALQADALSASALGVRNILCMTGDHPRIGDHPQAKNVLDLNSFQLIRMLRKLRDEARFDSGGQLKEPPQFFVGGVANPNVERAARLEKKVQSGAEFIQTQLIFDVARFRTWMADVRAAGLHQQAHILAGVMVLRRPHSALYLRDHLPGTLMPDGIVDRMQAAEDSEREGISIAAELVSELLSVEGVAGVHIMSVDWTRAIPQIIERAGMLPRPDLPE</sequence>
<keyword evidence="5 8" id="KW-0274">FAD</keyword>
<comment type="catalytic activity">
    <reaction evidence="7">
        <text>(6S)-5-methyl-5,6,7,8-tetrahydrofolate + NAD(+) = (6R)-5,10-methylene-5,6,7,8-tetrahydrofolate + NADH + H(+)</text>
        <dbReference type="Rhea" id="RHEA:19821"/>
        <dbReference type="ChEBI" id="CHEBI:15378"/>
        <dbReference type="ChEBI" id="CHEBI:15636"/>
        <dbReference type="ChEBI" id="CHEBI:18608"/>
        <dbReference type="ChEBI" id="CHEBI:57540"/>
        <dbReference type="ChEBI" id="CHEBI:57945"/>
        <dbReference type="EC" id="1.5.1.54"/>
    </reaction>
    <physiologicalReaction direction="right-to-left" evidence="7">
        <dbReference type="Rhea" id="RHEA:19823"/>
    </physiologicalReaction>
</comment>
<dbReference type="GO" id="GO:0106312">
    <property type="term" value="F:methylenetetrahydrofolate reductase (NADH) activity"/>
    <property type="evidence" value="ECO:0007669"/>
    <property type="project" value="UniProtKB-EC"/>
</dbReference>
<evidence type="ECO:0000313" key="9">
    <source>
        <dbReference type="EMBL" id="EFO79052.1"/>
    </source>
</evidence>
<evidence type="ECO:0000313" key="10">
    <source>
        <dbReference type="Proteomes" id="UP000054010"/>
    </source>
</evidence>
<evidence type="ECO:0000256" key="2">
    <source>
        <dbReference type="ARBA" id="ARBA00004777"/>
    </source>
</evidence>
<dbReference type="STRING" id="765420.OSCT_3128"/>
<evidence type="ECO:0000256" key="3">
    <source>
        <dbReference type="ARBA" id="ARBA00006743"/>
    </source>
</evidence>
<dbReference type="eggNOG" id="COG0685">
    <property type="taxonomic scope" value="Bacteria"/>
</dbReference>
<dbReference type="GO" id="GO:0071949">
    <property type="term" value="F:FAD binding"/>
    <property type="evidence" value="ECO:0007669"/>
    <property type="project" value="TreeGrafter"/>
</dbReference>
<dbReference type="InterPro" id="IPR003171">
    <property type="entry name" value="Mehydrof_redctse-like"/>
</dbReference>
<keyword evidence="4 8" id="KW-0285">Flavoprotein</keyword>
<accession>E1IIH7</accession>
<comment type="pathway">
    <text evidence="2 8">One-carbon metabolism; tetrahydrofolate interconversion.</text>
</comment>
<keyword evidence="6 8" id="KW-0560">Oxidoreductase</keyword>
<comment type="caution">
    <text evidence="9">The sequence shown here is derived from an EMBL/GenBank/DDBJ whole genome shotgun (WGS) entry which is preliminary data.</text>
</comment>
<dbReference type="PANTHER" id="PTHR45754:SF3">
    <property type="entry name" value="METHYLENETETRAHYDROFOLATE REDUCTASE (NADPH)"/>
    <property type="match status" value="1"/>
</dbReference>
<evidence type="ECO:0000256" key="4">
    <source>
        <dbReference type="ARBA" id="ARBA00022630"/>
    </source>
</evidence>